<dbReference type="Proteomes" id="UP001223547">
    <property type="component" value="Unassembled WGS sequence"/>
</dbReference>
<dbReference type="Pfam" id="PF00990">
    <property type="entry name" value="GGDEF"/>
    <property type="match status" value="1"/>
</dbReference>
<dbReference type="Pfam" id="PF07696">
    <property type="entry name" value="7TMR-DISMED2"/>
    <property type="match status" value="1"/>
</dbReference>
<dbReference type="InterPro" id="IPR050469">
    <property type="entry name" value="Diguanylate_Cyclase"/>
</dbReference>
<protein>
    <recommendedName>
        <fullName evidence="1">diguanylate cyclase</fullName>
        <ecNumber evidence="1">2.7.7.65</ecNumber>
    </recommendedName>
</protein>
<feature type="transmembrane region" description="Helical" evidence="3">
    <location>
        <begin position="284"/>
        <end position="303"/>
    </location>
</feature>
<dbReference type="InterPro" id="IPR029787">
    <property type="entry name" value="Nucleotide_cyclase"/>
</dbReference>
<evidence type="ECO:0000256" key="3">
    <source>
        <dbReference type="SAM" id="Phobius"/>
    </source>
</evidence>
<keyword evidence="5" id="KW-0808">Transferase</keyword>
<dbReference type="InterPro" id="IPR011623">
    <property type="entry name" value="7TMR_DISM_rcpt_extracell_dom1"/>
</dbReference>
<dbReference type="InterPro" id="IPR043128">
    <property type="entry name" value="Rev_trsase/Diguanyl_cyclase"/>
</dbReference>
<dbReference type="PANTHER" id="PTHR45138:SF9">
    <property type="entry name" value="DIGUANYLATE CYCLASE DGCM-RELATED"/>
    <property type="match status" value="1"/>
</dbReference>
<dbReference type="InterPro" id="IPR000160">
    <property type="entry name" value="GGDEF_dom"/>
</dbReference>
<feature type="transmembrane region" description="Helical" evidence="3">
    <location>
        <begin position="254"/>
        <end position="272"/>
    </location>
</feature>
<proteinExistence type="predicted"/>
<feature type="transmembrane region" description="Helical" evidence="3">
    <location>
        <begin position="340"/>
        <end position="362"/>
    </location>
</feature>
<feature type="transmembrane region" description="Helical" evidence="3">
    <location>
        <begin position="368"/>
        <end position="389"/>
    </location>
</feature>
<keyword evidence="3" id="KW-1133">Transmembrane helix</keyword>
<keyword evidence="6" id="KW-1185">Reference proteome</keyword>
<keyword evidence="3" id="KW-0812">Transmembrane</keyword>
<dbReference type="RefSeq" id="WP_285368861.1">
    <property type="nucleotide sequence ID" value="NZ_JASSQD010000003.1"/>
</dbReference>
<comment type="catalytic activity">
    <reaction evidence="2">
        <text>2 GTP = 3',3'-c-di-GMP + 2 diphosphate</text>
        <dbReference type="Rhea" id="RHEA:24898"/>
        <dbReference type="ChEBI" id="CHEBI:33019"/>
        <dbReference type="ChEBI" id="CHEBI:37565"/>
        <dbReference type="ChEBI" id="CHEBI:58805"/>
        <dbReference type="EC" id="2.7.7.65"/>
    </reaction>
</comment>
<dbReference type="Gene3D" id="2.60.40.2380">
    <property type="match status" value="1"/>
</dbReference>
<dbReference type="EMBL" id="JASSQD010000003">
    <property type="protein sequence ID" value="MDK9559226.1"/>
    <property type="molecule type" value="Genomic_DNA"/>
</dbReference>
<dbReference type="Pfam" id="PF07695">
    <property type="entry name" value="7TMR-DISM_7TM"/>
    <property type="match status" value="1"/>
</dbReference>
<dbReference type="GO" id="GO:0052621">
    <property type="term" value="F:diguanylate cyclase activity"/>
    <property type="evidence" value="ECO:0007669"/>
    <property type="project" value="UniProtKB-EC"/>
</dbReference>
<comment type="caution">
    <text evidence="5">The sequence shown here is derived from an EMBL/GenBank/DDBJ whole genome shotgun (WGS) entry which is preliminary data.</text>
</comment>
<dbReference type="PANTHER" id="PTHR45138">
    <property type="entry name" value="REGULATORY COMPONENTS OF SENSORY TRANSDUCTION SYSTEM"/>
    <property type="match status" value="1"/>
</dbReference>
<gene>
    <name evidence="5" type="ORF">QQF73_16445</name>
</gene>
<keyword evidence="5" id="KW-0548">Nucleotidyltransferase</keyword>
<keyword evidence="3" id="KW-0472">Membrane</keyword>
<organism evidence="5 6">
    <name type="scientific">Marinobacter albus</name>
    <dbReference type="NCBI Taxonomy" id="3030833"/>
    <lineage>
        <taxon>Bacteria</taxon>
        <taxon>Pseudomonadati</taxon>
        <taxon>Pseudomonadota</taxon>
        <taxon>Gammaproteobacteria</taxon>
        <taxon>Pseudomonadales</taxon>
        <taxon>Marinobacteraceae</taxon>
        <taxon>Marinobacter</taxon>
    </lineage>
</organism>
<accession>A0ABT7HFR9</accession>
<feature type="transmembrane region" description="Helical" evidence="3">
    <location>
        <begin position="309"/>
        <end position="328"/>
    </location>
</feature>
<sequence length="579" mass="64442">MPLLTLQVFATGAFGASSDEEQTVPRLDARMGYHGAIAHRMAFIEEQGEELSVGDIQFLIGETPEGVQRTDDRVMANGIDSGAVWLVADVINPTRDTITRRMSVRIGWLDRVDFYFMPAGEPPERFISGDSIPVHNRSFATRVPTAEYAFPSGMTRLFLRVETADPVVIPFYFSSLKAGHDQEQFDAAFYSFVYGVMFALAAYNLMLFTGLRRKRYLFYTIYMVSFILMTASYSGIGMVLIWPSAVVWQQWAPPLLMLVFAFSGITFATSFLEVKLRRRKLFRAIQVLCAVYFALFAACYYIGERGWALTLAFALVPVFTGLMLYLGVSSWMSGMKSARYYLFGTLASAIGASITALTVYGILPYSQIGFYAVDIGMVLDAMLLALALADLVKRTQQARIAAERKAQVDHLTGLENRRGFLPVAESLWNLVKRNNRDICVAMIDIDHFKMINDQYGHATGDRILRKIAKVLDSSRRQGDLLARWGGEEFVLLLPETDLPEACNVAERLRQNVEALTIREGADILQCTISVGVANRDSEEVSLDKTIVMADQALYQAKLEGRNLVCAGNASDASARAVPV</sequence>
<evidence type="ECO:0000259" key="4">
    <source>
        <dbReference type="PROSITE" id="PS50887"/>
    </source>
</evidence>
<feature type="transmembrane region" description="Helical" evidence="3">
    <location>
        <begin position="216"/>
        <end position="242"/>
    </location>
</feature>
<dbReference type="CDD" id="cd01949">
    <property type="entry name" value="GGDEF"/>
    <property type="match status" value="1"/>
</dbReference>
<dbReference type="InterPro" id="IPR011622">
    <property type="entry name" value="7TMR_DISM_rcpt_extracell_dom2"/>
</dbReference>
<dbReference type="Gene3D" id="3.30.70.270">
    <property type="match status" value="1"/>
</dbReference>
<evidence type="ECO:0000313" key="5">
    <source>
        <dbReference type="EMBL" id="MDK9559226.1"/>
    </source>
</evidence>
<name>A0ABT7HFR9_9GAMM</name>
<evidence type="ECO:0000256" key="2">
    <source>
        <dbReference type="ARBA" id="ARBA00034247"/>
    </source>
</evidence>
<dbReference type="NCBIfam" id="TIGR00254">
    <property type="entry name" value="GGDEF"/>
    <property type="match status" value="1"/>
</dbReference>
<dbReference type="SUPFAM" id="SSF55073">
    <property type="entry name" value="Nucleotide cyclase"/>
    <property type="match status" value="1"/>
</dbReference>
<dbReference type="PROSITE" id="PS50887">
    <property type="entry name" value="GGDEF"/>
    <property type="match status" value="1"/>
</dbReference>
<reference evidence="5 6" key="1">
    <citation type="submission" date="2023-05" db="EMBL/GenBank/DDBJ databases">
        <title>Marinobacter albus sp. nov., a marine bacterium isolated from sand in a coastal intertidal zone of huludao.</title>
        <authorList>
            <person name="Deng T."/>
        </authorList>
    </citation>
    <scope>NUCLEOTIDE SEQUENCE [LARGE SCALE GENOMIC DNA]</scope>
    <source>
        <strain evidence="5 6">M216</strain>
    </source>
</reference>
<dbReference type="SMART" id="SM00267">
    <property type="entry name" value="GGDEF"/>
    <property type="match status" value="1"/>
</dbReference>
<feature type="transmembrane region" description="Helical" evidence="3">
    <location>
        <begin position="187"/>
        <end position="209"/>
    </location>
</feature>
<evidence type="ECO:0000313" key="6">
    <source>
        <dbReference type="Proteomes" id="UP001223547"/>
    </source>
</evidence>
<feature type="domain" description="GGDEF" evidence="4">
    <location>
        <begin position="436"/>
        <end position="569"/>
    </location>
</feature>
<dbReference type="EC" id="2.7.7.65" evidence="1"/>
<evidence type="ECO:0000256" key="1">
    <source>
        <dbReference type="ARBA" id="ARBA00012528"/>
    </source>
</evidence>